<comment type="caution">
    <text evidence="6">The sequence shown here is derived from an EMBL/GenBank/DDBJ whole genome shotgun (WGS) entry which is preliminary data.</text>
</comment>
<evidence type="ECO:0000313" key="7">
    <source>
        <dbReference type="Proteomes" id="UP000193642"/>
    </source>
</evidence>
<evidence type="ECO:0000256" key="5">
    <source>
        <dbReference type="SAM" id="Phobius"/>
    </source>
</evidence>
<proteinExistence type="predicted"/>
<dbReference type="Proteomes" id="UP000193642">
    <property type="component" value="Unassembled WGS sequence"/>
</dbReference>
<keyword evidence="7" id="KW-1185">Reference proteome</keyword>
<dbReference type="Pfam" id="PF04144">
    <property type="entry name" value="SCAMP"/>
    <property type="match status" value="1"/>
</dbReference>
<organism evidence="6 7">
    <name type="scientific">Rhizoclosmatium globosum</name>
    <dbReference type="NCBI Taxonomy" id="329046"/>
    <lineage>
        <taxon>Eukaryota</taxon>
        <taxon>Fungi</taxon>
        <taxon>Fungi incertae sedis</taxon>
        <taxon>Chytridiomycota</taxon>
        <taxon>Chytridiomycota incertae sedis</taxon>
        <taxon>Chytridiomycetes</taxon>
        <taxon>Chytridiales</taxon>
        <taxon>Chytriomycetaceae</taxon>
        <taxon>Rhizoclosmatium</taxon>
    </lineage>
</organism>
<comment type="subcellular location">
    <subcellularLocation>
        <location evidence="1">Membrane</location>
        <topology evidence="1">Multi-pass membrane protein</topology>
    </subcellularLocation>
</comment>
<name>A0A1Y2BY69_9FUNG</name>
<dbReference type="PANTHER" id="PTHR10687:SF90">
    <property type="entry name" value="SECRETORY CARRIER MEMBRANE PROTEIN"/>
    <property type="match status" value="1"/>
</dbReference>
<feature type="transmembrane region" description="Helical" evidence="5">
    <location>
        <begin position="106"/>
        <end position="126"/>
    </location>
</feature>
<evidence type="ECO:0000256" key="1">
    <source>
        <dbReference type="ARBA" id="ARBA00004141"/>
    </source>
</evidence>
<dbReference type="OrthoDB" id="242866at2759"/>
<protein>
    <submittedName>
        <fullName evidence="6">Scamp-domain-containing protein</fullName>
    </submittedName>
</protein>
<dbReference type="AlphaFoldDB" id="A0A1Y2BY69"/>
<evidence type="ECO:0000256" key="3">
    <source>
        <dbReference type="ARBA" id="ARBA00022989"/>
    </source>
</evidence>
<dbReference type="GO" id="GO:0015031">
    <property type="term" value="P:protein transport"/>
    <property type="evidence" value="ECO:0007669"/>
    <property type="project" value="InterPro"/>
</dbReference>
<dbReference type="PANTHER" id="PTHR10687">
    <property type="entry name" value="SECRETORY CARRIER-ASSOCIATED MEMBRANE PROTEIN SCAMP"/>
    <property type="match status" value="1"/>
</dbReference>
<evidence type="ECO:0000256" key="2">
    <source>
        <dbReference type="ARBA" id="ARBA00022692"/>
    </source>
</evidence>
<gene>
    <name evidence="6" type="ORF">BCR33DRAFT_720063</name>
</gene>
<feature type="transmembrane region" description="Helical" evidence="5">
    <location>
        <begin position="138"/>
        <end position="157"/>
    </location>
</feature>
<evidence type="ECO:0000313" key="6">
    <source>
        <dbReference type="EMBL" id="ORY39614.1"/>
    </source>
</evidence>
<dbReference type="EMBL" id="MCGO01000039">
    <property type="protein sequence ID" value="ORY39614.1"/>
    <property type="molecule type" value="Genomic_DNA"/>
</dbReference>
<keyword evidence="4 5" id="KW-0472">Membrane</keyword>
<accession>A0A1Y2BY69</accession>
<dbReference type="InterPro" id="IPR007273">
    <property type="entry name" value="SCAMP"/>
</dbReference>
<dbReference type="GO" id="GO:0032588">
    <property type="term" value="C:trans-Golgi network membrane"/>
    <property type="evidence" value="ECO:0007669"/>
    <property type="project" value="TreeGrafter"/>
</dbReference>
<feature type="transmembrane region" description="Helical" evidence="5">
    <location>
        <begin position="169"/>
        <end position="191"/>
    </location>
</feature>
<dbReference type="GO" id="GO:0055038">
    <property type="term" value="C:recycling endosome membrane"/>
    <property type="evidence" value="ECO:0007669"/>
    <property type="project" value="TreeGrafter"/>
</dbReference>
<feature type="transmembrane region" description="Helical" evidence="5">
    <location>
        <begin position="215"/>
        <end position="239"/>
    </location>
</feature>
<keyword evidence="2 5" id="KW-0812">Transmembrane</keyword>
<evidence type="ECO:0000256" key="4">
    <source>
        <dbReference type="ARBA" id="ARBA00023136"/>
    </source>
</evidence>
<keyword evidence="3 5" id="KW-1133">Transmembrane helix</keyword>
<sequence>MPREEDEIALVAAANEEASSSSAAPPPVSAAALAKEEALRKKEAELLARERQLAAAEQQQRAKPQQQQYVDRTPNFPWIWPVMFHNIALDIPAKNQWNMLWMYRSWLFMGVCLFVNCVAALTVMLSHPTGVTTAARDFGVSVTYWIGVLVASFYLWYRPVYNAYLRESSMYFNFYFFFGAWHIVFDFYMFLGIPGSGSAGIIYAMSLLTDDASKIAGGVLCSISSFLWLVTGLWSFYMYRVTHRHYRSQGLTSEAAQQEALTGVAKTGVLQTLVKSAAMG</sequence>
<reference evidence="6 7" key="1">
    <citation type="submission" date="2016-07" db="EMBL/GenBank/DDBJ databases">
        <title>Pervasive Adenine N6-methylation of Active Genes in Fungi.</title>
        <authorList>
            <consortium name="DOE Joint Genome Institute"/>
            <person name="Mondo S.J."/>
            <person name="Dannebaum R.O."/>
            <person name="Kuo R.C."/>
            <person name="Labutti K."/>
            <person name="Haridas S."/>
            <person name="Kuo A."/>
            <person name="Salamov A."/>
            <person name="Ahrendt S.R."/>
            <person name="Lipzen A."/>
            <person name="Sullivan W."/>
            <person name="Andreopoulos W.B."/>
            <person name="Clum A."/>
            <person name="Lindquist E."/>
            <person name="Daum C."/>
            <person name="Ramamoorthy G.K."/>
            <person name="Gryganskyi A."/>
            <person name="Culley D."/>
            <person name="Magnuson J.K."/>
            <person name="James T.Y."/>
            <person name="O'Malley M.A."/>
            <person name="Stajich J.E."/>
            <person name="Spatafora J.W."/>
            <person name="Visel A."/>
            <person name="Grigoriev I.V."/>
        </authorList>
    </citation>
    <scope>NUCLEOTIDE SEQUENCE [LARGE SCALE GENOMIC DNA]</scope>
    <source>
        <strain evidence="6 7">JEL800</strain>
    </source>
</reference>